<evidence type="ECO:0000256" key="1">
    <source>
        <dbReference type="ARBA" id="ARBA00007692"/>
    </source>
</evidence>
<reference evidence="5 6" key="1">
    <citation type="submission" date="2025-05" db="UniProtKB">
        <authorList>
            <consortium name="RefSeq"/>
        </authorList>
    </citation>
    <scope>IDENTIFICATION</scope>
    <source>
        <tissue evidence="5 6">Seedling</tissue>
    </source>
</reference>
<proteinExistence type="inferred from homology"/>
<dbReference type="InterPro" id="IPR003690">
    <property type="entry name" value="MTERF"/>
</dbReference>
<keyword evidence="2" id="KW-0805">Transcription regulation</keyword>
<dbReference type="SMART" id="SM00733">
    <property type="entry name" value="Mterf"/>
    <property type="match status" value="5"/>
</dbReference>
<keyword evidence="2" id="KW-0806">Transcription termination</keyword>
<dbReference type="Proteomes" id="UP001652623">
    <property type="component" value="Chromosome 11"/>
</dbReference>
<dbReference type="AlphaFoldDB" id="A0A6P4BK76"/>
<evidence type="ECO:0000256" key="2">
    <source>
        <dbReference type="ARBA" id="ARBA00022472"/>
    </source>
</evidence>
<dbReference type="GO" id="GO:0003676">
    <property type="term" value="F:nucleic acid binding"/>
    <property type="evidence" value="ECO:0007669"/>
    <property type="project" value="InterPro"/>
</dbReference>
<evidence type="ECO:0000313" key="6">
    <source>
        <dbReference type="RefSeq" id="XP_015899541.2"/>
    </source>
</evidence>
<protein>
    <submittedName>
        <fullName evidence="5 6">Transcription termination factor MTEF18, mitochondrial isoform X1</fullName>
    </submittedName>
</protein>
<dbReference type="Gene3D" id="1.25.70.10">
    <property type="entry name" value="Transcription termination factor 3, mitochondrial"/>
    <property type="match status" value="2"/>
</dbReference>
<evidence type="ECO:0000313" key="5">
    <source>
        <dbReference type="RefSeq" id="XP_015899540.2"/>
    </source>
</evidence>
<evidence type="ECO:0000256" key="3">
    <source>
        <dbReference type="ARBA" id="ARBA00022946"/>
    </source>
</evidence>
<organism evidence="4 6">
    <name type="scientific">Ziziphus jujuba</name>
    <name type="common">Chinese jujube</name>
    <name type="synonym">Ziziphus sativa</name>
    <dbReference type="NCBI Taxonomy" id="326968"/>
    <lineage>
        <taxon>Eukaryota</taxon>
        <taxon>Viridiplantae</taxon>
        <taxon>Streptophyta</taxon>
        <taxon>Embryophyta</taxon>
        <taxon>Tracheophyta</taxon>
        <taxon>Spermatophyta</taxon>
        <taxon>Magnoliopsida</taxon>
        <taxon>eudicotyledons</taxon>
        <taxon>Gunneridae</taxon>
        <taxon>Pentapetalae</taxon>
        <taxon>rosids</taxon>
        <taxon>fabids</taxon>
        <taxon>Rosales</taxon>
        <taxon>Rhamnaceae</taxon>
        <taxon>Paliureae</taxon>
        <taxon>Ziziphus</taxon>
    </lineage>
</organism>
<dbReference type="GeneID" id="107432853"/>
<sequence length="579" mass="66077">MFAQLNHLQILTPVVCERATALQKDQNLPPVLLRIRCFGSSRLTHYPKVSLTASTQSPNSSLTNRVSRLARNEAQDALFDYLHSTRSFCFTDAEYISKNSPHFIQNLLSKIDTEKDVAHSLTKFLRYNPINEFEPFFESLGLSPSELPFLLPRHLMFLRDDQVLLDNFHVLCDYGIPRSKIGKMYKEAREIFGYDFGVMSSKLQAYENLGLSKPTVIKLVSSCPLLLIGGLNCELVEVLQKLKALGIGNDWIRGYVTGDSMYNWGRMLDTMNFLEKVGYSEEKMCSLFKANPALLFEGSGKRVYILFGRLLKLGLKTNEVYCLFKQNPQILSSKYSRNLLQAVDFLLEIGMWIEDIADIVINHTEFLGSCTLKRPRSVCKDLKVEKDGLCEIIKEDPLKLLRLASKSKNKISEKVPCTDLSKHREKTSFLLRLGYIENSDEMTKALKLFRGRGDQLQERFDSLVQAGLDYNIVINIVRQAPTVLNQSKDVIEKKIDCLKNCLGYPLESVVAFPAYLCYDLGRINLRFSMYAWLRERGVAKPTLSLSTLLACSDARFVRYFVDVHPEGPVMWESLKNQLI</sequence>
<keyword evidence="2" id="KW-0804">Transcription</keyword>
<dbReference type="KEGG" id="zju:107432853"/>
<accession>A0A6P4BK76</accession>
<gene>
    <name evidence="5 6" type="primary">LOC107432853</name>
</gene>
<evidence type="ECO:0000313" key="4">
    <source>
        <dbReference type="Proteomes" id="UP001652623"/>
    </source>
</evidence>
<comment type="similarity">
    <text evidence="1">Belongs to the mTERF family.</text>
</comment>
<dbReference type="RefSeq" id="XP_015899540.2">
    <property type="nucleotide sequence ID" value="XM_016044054.4"/>
</dbReference>
<name>A0A6P4BK76_ZIZJJ</name>
<dbReference type="RefSeq" id="XP_015899541.2">
    <property type="nucleotide sequence ID" value="XM_016044055.4"/>
</dbReference>
<keyword evidence="3" id="KW-0809">Transit peptide</keyword>
<keyword evidence="4" id="KW-1185">Reference proteome</keyword>
<dbReference type="Pfam" id="PF02536">
    <property type="entry name" value="mTERF"/>
    <property type="match status" value="3"/>
</dbReference>
<dbReference type="PANTHER" id="PTHR13068">
    <property type="entry name" value="CGI-12 PROTEIN-RELATED"/>
    <property type="match status" value="1"/>
</dbReference>
<dbReference type="InterPro" id="IPR038538">
    <property type="entry name" value="MTERF_sf"/>
</dbReference>
<dbReference type="GO" id="GO:0006353">
    <property type="term" value="P:DNA-templated transcription termination"/>
    <property type="evidence" value="ECO:0007669"/>
    <property type="project" value="UniProtKB-KW"/>
</dbReference>
<dbReference type="PANTHER" id="PTHR13068:SF103">
    <property type="entry name" value="MITOCHONDRIAL TRANSCRIPTION TERMINATION FACTOR FAMILY PROTEIN"/>
    <property type="match status" value="1"/>
</dbReference>